<keyword evidence="1" id="KW-0732">Signal</keyword>
<protein>
    <recommendedName>
        <fullName evidence="4">Secreted protein</fullName>
    </recommendedName>
</protein>
<feature type="chain" id="PRO_5043988523" description="Secreted protein" evidence="1">
    <location>
        <begin position="26"/>
        <end position="106"/>
    </location>
</feature>
<evidence type="ECO:0000256" key="1">
    <source>
        <dbReference type="SAM" id="SignalP"/>
    </source>
</evidence>
<evidence type="ECO:0000313" key="2">
    <source>
        <dbReference type="EMBL" id="GFS25087.1"/>
    </source>
</evidence>
<proteinExistence type="predicted"/>
<sequence>MLVNYPTFLFLLHPVFLVVPRTMTARFPPTMTTPRKQHRRNGRYHFARQVVCHPFRLPSHPFLRPVLADFTTDHFLKGHNYPRKVSLGIFFLDLYEEEEEKNEKIS</sequence>
<accession>A0AAV4JUB3</accession>
<keyword evidence="3" id="KW-1185">Reference proteome</keyword>
<evidence type="ECO:0008006" key="4">
    <source>
        <dbReference type="Google" id="ProtNLM"/>
    </source>
</evidence>
<feature type="signal peptide" evidence="1">
    <location>
        <begin position="1"/>
        <end position="25"/>
    </location>
</feature>
<dbReference type="Proteomes" id="UP000762676">
    <property type="component" value="Unassembled WGS sequence"/>
</dbReference>
<organism evidence="2 3">
    <name type="scientific">Elysia marginata</name>
    <dbReference type="NCBI Taxonomy" id="1093978"/>
    <lineage>
        <taxon>Eukaryota</taxon>
        <taxon>Metazoa</taxon>
        <taxon>Spiralia</taxon>
        <taxon>Lophotrochozoa</taxon>
        <taxon>Mollusca</taxon>
        <taxon>Gastropoda</taxon>
        <taxon>Heterobranchia</taxon>
        <taxon>Euthyneura</taxon>
        <taxon>Panpulmonata</taxon>
        <taxon>Sacoglossa</taxon>
        <taxon>Placobranchoidea</taxon>
        <taxon>Plakobranchidae</taxon>
        <taxon>Elysia</taxon>
    </lineage>
</organism>
<reference evidence="2 3" key="1">
    <citation type="journal article" date="2021" name="Elife">
        <title>Chloroplast acquisition without the gene transfer in kleptoplastic sea slugs, Plakobranchus ocellatus.</title>
        <authorList>
            <person name="Maeda T."/>
            <person name="Takahashi S."/>
            <person name="Yoshida T."/>
            <person name="Shimamura S."/>
            <person name="Takaki Y."/>
            <person name="Nagai Y."/>
            <person name="Toyoda A."/>
            <person name="Suzuki Y."/>
            <person name="Arimoto A."/>
            <person name="Ishii H."/>
            <person name="Satoh N."/>
            <person name="Nishiyama T."/>
            <person name="Hasebe M."/>
            <person name="Maruyama T."/>
            <person name="Minagawa J."/>
            <person name="Obokata J."/>
            <person name="Shigenobu S."/>
        </authorList>
    </citation>
    <scope>NUCLEOTIDE SEQUENCE [LARGE SCALE GENOMIC DNA]</scope>
</reference>
<gene>
    <name evidence="2" type="ORF">ElyMa_005174300</name>
</gene>
<evidence type="ECO:0000313" key="3">
    <source>
        <dbReference type="Proteomes" id="UP000762676"/>
    </source>
</evidence>
<name>A0AAV4JUB3_9GAST</name>
<dbReference type="AlphaFoldDB" id="A0AAV4JUB3"/>
<comment type="caution">
    <text evidence="2">The sequence shown here is derived from an EMBL/GenBank/DDBJ whole genome shotgun (WGS) entry which is preliminary data.</text>
</comment>
<dbReference type="EMBL" id="BMAT01010356">
    <property type="protein sequence ID" value="GFS25087.1"/>
    <property type="molecule type" value="Genomic_DNA"/>
</dbReference>